<evidence type="ECO:0000256" key="1">
    <source>
        <dbReference type="SAM" id="MobiDB-lite"/>
    </source>
</evidence>
<accession>A0AAD7AKJ0</accession>
<comment type="caution">
    <text evidence="4">The sequence shown here is derived from an EMBL/GenBank/DDBJ whole genome shotgun (WGS) entry which is preliminary data.</text>
</comment>
<sequence length="691" mass="72801">MVRIYLCDIILLLCELVLVEAAPYPKSSGPAGQHTSSEATSSAHSYTPAASRGPTVKSALTQHSSTRTSRRSSSHRATYSGTRRISSAAPKSVHTSATSKEQSTSSASQSTSAVSGKHSSSTSFASYSVRTSASRKHSSSTSSAVYPVPISASPALQTGSTTVSSSSYSYPQSGVHGPVGSLSRASDSVSASYSSQEIRSSSSFARSSSGGSSFVRSTSYPSSLYSATSSSTRSSSSLTSSGSTLSALPPLRASLASSFSKETSTSSRTTTITSAMASATSINHDSVITTLTEGSPPMQPQKTSTALETETVTLKPPPAVMQPQEISTVEMETVISAAWTEWTADNYSSQIPPTDDSMESASPAVMNSESSSSMGDFPTTTMDDSSTTTVYGIRIGASASPTLSSSTLVFTTHSLSVHTSNSQVFTSSFHVTSTTVTLVPLPTITGGSDQPIAFSAFLSHRNTALIVGITVPLAVLLIAAIVAGIFFCRRRRQQRQRPQRQSAMSETSFFPDRFVSARSSLVDSAGERRLTTGTVPLSEPTPVNRDPLDDLELAGPQLRITSALETPSGVSISLRDTLAVVPTTTEPAEHLASCQASIIDAASGSYSPTPGESAATRQEQPARERIAARDSEEITVLDPFQRASADLEYSGVPAERRIEQLYSRIQELEREQVALRMTMEEDPPDYATNEG</sequence>
<evidence type="ECO:0000256" key="2">
    <source>
        <dbReference type="SAM" id="Phobius"/>
    </source>
</evidence>
<feature type="compositionally biased region" description="Low complexity" evidence="1">
    <location>
        <begin position="34"/>
        <end position="45"/>
    </location>
</feature>
<evidence type="ECO:0000313" key="4">
    <source>
        <dbReference type="EMBL" id="KAJ7361068.1"/>
    </source>
</evidence>
<evidence type="ECO:0008006" key="6">
    <source>
        <dbReference type="Google" id="ProtNLM"/>
    </source>
</evidence>
<feature type="region of interest" description="Disordered" evidence="1">
    <location>
        <begin position="351"/>
        <end position="378"/>
    </location>
</feature>
<keyword evidence="5" id="KW-1185">Reference proteome</keyword>
<evidence type="ECO:0000256" key="3">
    <source>
        <dbReference type="SAM" id="SignalP"/>
    </source>
</evidence>
<feature type="transmembrane region" description="Helical" evidence="2">
    <location>
        <begin position="464"/>
        <end position="488"/>
    </location>
</feature>
<keyword evidence="3" id="KW-0732">Signal</keyword>
<evidence type="ECO:0000313" key="5">
    <source>
        <dbReference type="Proteomes" id="UP001218218"/>
    </source>
</evidence>
<keyword evidence="2" id="KW-0812">Transmembrane</keyword>
<dbReference type="AlphaFoldDB" id="A0AAD7AKJ0"/>
<name>A0AAD7AKJ0_9AGAR</name>
<organism evidence="4 5">
    <name type="scientific">Mycena albidolilacea</name>
    <dbReference type="NCBI Taxonomy" id="1033008"/>
    <lineage>
        <taxon>Eukaryota</taxon>
        <taxon>Fungi</taxon>
        <taxon>Dikarya</taxon>
        <taxon>Basidiomycota</taxon>
        <taxon>Agaricomycotina</taxon>
        <taxon>Agaricomycetes</taxon>
        <taxon>Agaricomycetidae</taxon>
        <taxon>Agaricales</taxon>
        <taxon>Marasmiineae</taxon>
        <taxon>Mycenaceae</taxon>
        <taxon>Mycena</taxon>
    </lineage>
</organism>
<keyword evidence="2" id="KW-1133">Transmembrane helix</keyword>
<gene>
    <name evidence="4" type="ORF">DFH08DRAFT_843073</name>
</gene>
<feature type="signal peptide" evidence="3">
    <location>
        <begin position="1"/>
        <end position="21"/>
    </location>
</feature>
<feature type="chain" id="PRO_5042030972" description="Transmembrane protein" evidence="3">
    <location>
        <begin position="22"/>
        <end position="691"/>
    </location>
</feature>
<feature type="region of interest" description="Disordered" evidence="1">
    <location>
        <begin position="153"/>
        <end position="185"/>
    </location>
</feature>
<dbReference type="Proteomes" id="UP001218218">
    <property type="component" value="Unassembled WGS sequence"/>
</dbReference>
<reference evidence="4" key="1">
    <citation type="submission" date="2023-03" db="EMBL/GenBank/DDBJ databases">
        <title>Massive genome expansion in bonnet fungi (Mycena s.s.) driven by repeated elements and novel gene families across ecological guilds.</title>
        <authorList>
            <consortium name="Lawrence Berkeley National Laboratory"/>
            <person name="Harder C.B."/>
            <person name="Miyauchi S."/>
            <person name="Viragh M."/>
            <person name="Kuo A."/>
            <person name="Thoen E."/>
            <person name="Andreopoulos B."/>
            <person name="Lu D."/>
            <person name="Skrede I."/>
            <person name="Drula E."/>
            <person name="Henrissat B."/>
            <person name="Morin E."/>
            <person name="Kohler A."/>
            <person name="Barry K."/>
            <person name="LaButti K."/>
            <person name="Morin E."/>
            <person name="Salamov A."/>
            <person name="Lipzen A."/>
            <person name="Mereny Z."/>
            <person name="Hegedus B."/>
            <person name="Baldrian P."/>
            <person name="Stursova M."/>
            <person name="Weitz H."/>
            <person name="Taylor A."/>
            <person name="Grigoriev I.V."/>
            <person name="Nagy L.G."/>
            <person name="Martin F."/>
            <person name="Kauserud H."/>
        </authorList>
    </citation>
    <scope>NUCLEOTIDE SEQUENCE</scope>
    <source>
        <strain evidence="4">CBHHK002</strain>
    </source>
</reference>
<feature type="compositionally biased region" description="Polar residues" evidence="1">
    <location>
        <begin position="365"/>
        <end position="374"/>
    </location>
</feature>
<proteinExistence type="predicted"/>
<dbReference type="EMBL" id="JARIHO010000005">
    <property type="protein sequence ID" value="KAJ7361068.1"/>
    <property type="molecule type" value="Genomic_DNA"/>
</dbReference>
<feature type="region of interest" description="Disordered" evidence="1">
    <location>
        <begin position="200"/>
        <end position="245"/>
    </location>
</feature>
<protein>
    <recommendedName>
        <fullName evidence="6">Transmembrane protein</fullName>
    </recommendedName>
</protein>
<keyword evidence="2" id="KW-0472">Membrane</keyword>
<feature type="region of interest" description="Disordered" evidence="1">
    <location>
        <begin position="25"/>
        <end position="123"/>
    </location>
</feature>
<feature type="compositionally biased region" description="Low complexity" evidence="1">
    <location>
        <begin position="157"/>
        <end position="185"/>
    </location>
</feature>
<feature type="compositionally biased region" description="Low complexity" evidence="1">
    <location>
        <begin position="95"/>
        <end position="115"/>
    </location>
</feature>